<keyword evidence="2" id="KW-1185">Reference proteome</keyword>
<organism evidence="1 2">
    <name type="scientific">Parnassius mnemosyne</name>
    <name type="common">clouded apollo</name>
    <dbReference type="NCBI Taxonomy" id="213953"/>
    <lineage>
        <taxon>Eukaryota</taxon>
        <taxon>Metazoa</taxon>
        <taxon>Ecdysozoa</taxon>
        <taxon>Arthropoda</taxon>
        <taxon>Hexapoda</taxon>
        <taxon>Insecta</taxon>
        <taxon>Pterygota</taxon>
        <taxon>Neoptera</taxon>
        <taxon>Endopterygota</taxon>
        <taxon>Lepidoptera</taxon>
        <taxon>Glossata</taxon>
        <taxon>Ditrysia</taxon>
        <taxon>Papilionoidea</taxon>
        <taxon>Papilionidae</taxon>
        <taxon>Parnassiinae</taxon>
        <taxon>Parnassini</taxon>
        <taxon>Parnassius</taxon>
        <taxon>Driopa</taxon>
    </lineage>
</organism>
<accession>A0AAV1LJN5</accession>
<evidence type="ECO:0000313" key="2">
    <source>
        <dbReference type="Proteomes" id="UP001314205"/>
    </source>
</evidence>
<evidence type="ECO:0000313" key="1">
    <source>
        <dbReference type="EMBL" id="CAK1594249.1"/>
    </source>
</evidence>
<dbReference type="AlphaFoldDB" id="A0AAV1LJN5"/>
<proteinExistence type="predicted"/>
<reference evidence="1 2" key="1">
    <citation type="submission" date="2023-11" db="EMBL/GenBank/DDBJ databases">
        <authorList>
            <person name="Hedman E."/>
            <person name="Englund M."/>
            <person name="Stromberg M."/>
            <person name="Nyberg Akerstrom W."/>
            <person name="Nylinder S."/>
            <person name="Jareborg N."/>
            <person name="Kallberg Y."/>
            <person name="Kronander E."/>
        </authorList>
    </citation>
    <scope>NUCLEOTIDE SEQUENCE [LARGE SCALE GENOMIC DNA]</scope>
</reference>
<name>A0AAV1LJN5_9NEOP</name>
<dbReference type="EMBL" id="CAVLGL010000090">
    <property type="protein sequence ID" value="CAK1594249.1"/>
    <property type="molecule type" value="Genomic_DNA"/>
</dbReference>
<gene>
    <name evidence="1" type="ORF">PARMNEM_LOCUS13913</name>
</gene>
<comment type="caution">
    <text evidence="1">The sequence shown here is derived from an EMBL/GenBank/DDBJ whole genome shotgun (WGS) entry which is preliminary data.</text>
</comment>
<sequence length="129" mass="14257">MGNLTVDGLPSIQEQGFGLSQVISSPTLALSPPPTEPRTNKTQLIVKSQQPISVWQYHNPRPLLLHHLAAGSHRTPSPIHEEFKSATCTFYPSADLQATIPTNPEVWDNCFPYTNVSKGLPEAYTHTIR</sequence>
<protein>
    <submittedName>
        <fullName evidence="1">Uncharacterized protein</fullName>
    </submittedName>
</protein>
<dbReference type="Proteomes" id="UP001314205">
    <property type="component" value="Unassembled WGS sequence"/>
</dbReference>